<evidence type="ECO:0000256" key="12">
    <source>
        <dbReference type="SAM" id="Phobius"/>
    </source>
</evidence>
<dbReference type="InterPro" id="IPR050450">
    <property type="entry name" value="COX15/CtaA_HemeA_synthase"/>
</dbReference>
<evidence type="ECO:0000256" key="5">
    <source>
        <dbReference type="ARBA" id="ARBA00022989"/>
    </source>
</evidence>
<evidence type="ECO:0000313" key="14">
    <source>
        <dbReference type="Proteomes" id="UP001195422"/>
    </source>
</evidence>
<feature type="transmembrane region" description="Helical" evidence="12">
    <location>
        <begin position="21"/>
        <end position="43"/>
    </location>
</feature>
<evidence type="ECO:0000256" key="6">
    <source>
        <dbReference type="ARBA" id="ARBA00023002"/>
    </source>
</evidence>
<dbReference type="EMBL" id="JAGIOJ010000001">
    <property type="protein sequence ID" value="MBP2399923.1"/>
    <property type="molecule type" value="Genomic_DNA"/>
</dbReference>
<evidence type="ECO:0000256" key="10">
    <source>
        <dbReference type="ARBA" id="ARBA00023157"/>
    </source>
</evidence>
<comment type="pathway">
    <text evidence="11">Porphyrin-containing compound metabolism.</text>
</comment>
<evidence type="ECO:0000313" key="13">
    <source>
        <dbReference type="EMBL" id="MBP2399923.1"/>
    </source>
</evidence>
<evidence type="ECO:0000256" key="7">
    <source>
        <dbReference type="ARBA" id="ARBA00023004"/>
    </source>
</evidence>
<keyword evidence="2" id="KW-1003">Cell membrane</keyword>
<comment type="caution">
    <text evidence="13">The sequence shown here is derived from an EMBL/GenBank/DDBJ whole genome shotgun (WGS) entry which is preliminary data.</text>
</comment>
<evidence type="ECO:0000256" key="1">
    <source>
        <dbReference type="ARBA" id="ARBA00004141"/>
    </source>
</evidence>
<dbReference type="Pfam" id="PF02628">
    <property type="entry name" value="COX15-CtaA"/>
    <property type="match status" value="1"/>
</dbReference>
<dbReference type="Proteomes" id="UP001195422">
    <property type="component" value="Unassembled WGS sequence"/>
</dbReference>
<dbReference type="InterPro" id="IPR003780">
    <property type="entry name" value="COX15/CtaA_fam"/>
</dbReference>
<keyword evidence="9 12" id="KW-0472">Membrane</keyword>
<keyword evidence="8" id="KW-0350">Heme biosynthesis</keyword>
<dbReference type="PANTHER" id="PTHR35457:SF1">
    <property type="entry name" value="HEME A SYNTHASE"/>
    <property type="match status" value="1"/>
</dbReference>
<comment type="subcellular location">
    <subcellularLocation>
        <location evidence="1">Membrane</location>
        <topology evidence="1">Multi-pass membrane protein</topology>
    </subcellularLocation>
</comment>
<evidence type="ECO:0000256" key="3">
    <source>
        <dbReference type="ARBA" id="ARBA00022692"/>
    </source>
</evidence>
<organism evidence="13 14">
    <name type="scientific">Glutamicibacter protophormiae</name>
    <name type="common">Brevibacterium protophormiae</name>
    <dbReference type="NCBI Taxonomy" id="37930"/>
    <lineage>
        <taxon>Bacteria</taxon>
        <taxon>Bacillati</taxon>
        <taxon>Actinomycetota</taxon>
        <taxon>Actinomycetes</taxon>
        <taxon>Micrococcales</taxon>
        <taxon>Micrococcaceae</taxon>
        <taxon>Glutamicibacter</taxon>
    </lineage>
</organism>
<evidence type="ECO:0000256" key="9">
    <source>
        <dbReference type="ARBA" id="ARBA00023136"/>
    </source>
</evidence>
<accession>A0ABS4XTS4</accession>
<feature type="transmembrane region" description="Helical" evidence="12">
    <location>
        <begin position="217"/>
        <end position="240"/>
    </location>
</feature>
<evidence type="ECO:0000256" key="2">
    <source>
        <dbReference type="ARBA" id="ARBA00022475"/>
    </source>
</evidence>
<gene>
    <name evidence="13" type="ORF">JOF39_003004</name>
</gene>
<protein>
    <submittedName>
        <fullName evidence="13">Cytochrome c oxidase assembly protein subunit 15</fullName>
    </submittedName>
</protein>
<proteinExistence type="predicted"/>
<evidence type="ECO:0000256" key="8">
    <source>
        <dbReference type="ARBA" id="ARBA00023133"/>
    </source>
</evidence>
<name>A0ABS4XTS4_GLUPR</name>
<keyword evidence="4" id="KW-0479">Metal-binding</keyword>
<feature type="transmembrane region" description="Helical" evidence="12">
    <location>
        <begin position="110"/>
        <end position="130"/>
    </location>
</feature>
<evidence type="ECO:0000256" key="11">
    <source>
        <dbReference type="ARBA" id="ARBA00023444"/>
    </source>
</evidence>
<reference evidence="13 14" key="1">
    <citation type="submission" date="2021-03" db="EMBL/GenBank/DDBJ databases">
        <title>Sequencing the genomes of 1000 actinobacteria strains.</title>
        <authorList>
            <person name="Klenk H.-P."/>
        </authorList>
    </citation>
    <scope>NUCLEOTIDE SEQUENCE [LARGE SCALE GENOMIC DNA]</scope>
    <source>
        <strain evidence="13 14">DSM 20168</strain>
    </source>
</reference>
<feature type="transmembrane region" description="Helical" evidence="12">
    <location>
        <begin position="178"/>
        <end position="197"/>
    </location>
</feature>
<feature type="transmembrane region" description="Helical" evidence="12">
    <location>
        <begin position="252"/>
        <end position="269"/>
    </location>
</feature>
<keyword evidence="14" id="KW-1185">Reference proteome</keyword>
<dbReference type="RefSeq" id="WP_188946843.1">
    <property type="nucleotide sequence ID" value="NZ_BMPH01000001.1"/>
</dbReference>
<keyword evidence="3 12" id="KW-0812">Transmembrane</keyword>
<dbReference type="PANTHER" id="PTHR35457">
    <property type="entry name" value="HEME A SYNTHASE"/>
    <property type="match status" value="1"/>
</dbReference>
<feature type="transmembrane region" description="Helical" evidence="12">
    <location>
        <begin position="275"/>
        <end position="298"/>
    </location>
</feature>
<keyword evidence="5 12" id="KW-1133">Transmembrane helix</keyword>
<keyword evidence="10" id="KW-1015">Disulfide bond</keyword>
<sequence length="313" mass="33368">MSSDLAAKSWADKLPTKVTRLVHGLAIASLISQIGIIVTGGAVRLTKSGLGCSQWPNCVPGSMTPVPEMGIHGLIEFGNRLLTFVLLVIAIAFLVSIWNMRKSHTTLYKLGLVLLIGIPGQGVIGGITVLTSLNPWVVSLHFLLSASLVALATILVNRTRRELKHDEAPATSKAIAQVGTLVLLLASIAIIMGTIVTGTGPHAGDADAPRHMFDPRIVTPLHTGPVYLLILATIAFMVLAYRTTGNPKLRTAGWWMVVAILIQGAIGYIQHLNGLPVALVLLHMLGASMLMVAATNVWDRASLMPKSVRVEQD</sequence>
<keyword evidence="7" id="KW-0408">Iron</keyword>
<evidence type="ECO:0000256" key="4">
    <source>
        <dbReference type="ARBA" id="ARBA00022723"/>
    </source>
</evidence>
<keyword evidence="6" id="KW-0560">Oxidoreductase</keyword>
<feature type="transmembrane region" description="Helical" evidence="12">
    <location>
        <begin position="77"/>
        <end position="98"/>
    </location>
</feature>
<feature type="transmembrane region" description="Helical" evidence="12">
    <location>
        <begin position="136"/>
        <end position="157"/>
    </location>
</feature>